<name>A0A975K4K5_9SPHN</name>
<accession>A0A975K4K5</accession>
<dbReference type="AlphaFoldDB" id="A0A975K4K5"/>
<keyword evidence="1" id="KW-0812">Transmembrane</keyword>
<reference evidence="3" key="1">
    <citation type="submission" date="2021-04" db="EMBL/GenBank/DDBJ databases">
        <title>Isolation of p-tert-butylphenol degrading bacteria Sphingobium phenoxybenzoativorans Tas13 from active sludge.</title>
        <authorList>
            <person name="Li Y."/>
        </authorList>
    </citation>
    <scope>NUCLEOTIDE SEQUENCE</scope>
    <source>
        <strain evidence="3">Tas13</strain>
    </source>
</reference>
<feature type="signal peptide" evidence="2">
    <location>
        <begin position="1"/>
        <end position="20"/>
    </location>
</feature>
<feature type="chain" id="PRO_5036939596" description="DUF2637 domain-containing protein" evidence="2">
    <location>
        <begin position="21"/>
        <end position="147"/>
    </location>
</feature>
<evidence type="ECO:0008006" key="5">
    <source>
        <dbReference type="Google" id="ProtNLM"/>
    </source>
</evidence>
<evidence type="ECO:0000313" key="4">
    <source>
        <dbReference type="Proteomes" id="UP000681425"/>
    </source>
</evidence>
<feature type="transmembrane region" description="Helical" evidence="1">
    <location>
        <begin position="55"/>
        <end position="73"/>
    </location>
</feature>
<protein>
    <recommendedName>
        <fullName evidence="5">DUF2637 domain-containing protein</fullName>
    </recommendedName>
</protein>
<dbReference type="KEGG" id="spph:KFK14_16965"/>
<keyword evidence="1" id="KW-0472">Membrane</keyword>
<keyword evidence="2" id="KW-0732">Signal</keyword>
<evidence type="ECO:0000256" key="1">
    <source>
        <dbReference type="SAM" id="Phobius"/>
    </source>
</evidence>
<dbReference type="Proteomes" id="UP000681425">
    <property type="component" value="Chromosome"/>
</dbReference>
<dbReference type="RefSeq" id="WP_070152781.1">
    <property type="nucleotide sequence ID" value="NZ_CP073910.1"/>
</dbReference>
<dbReference type="OrthoDB" id="7188556at2"/>
<gene>
    <name evidence="3" type="ORF">KFK14_16965</name>
</gene>
<organism evidence="3 4">
    <name type="scientific">Sphingobium phenoxybenzoativorans</name>
    <dbReference type="NCBI Taxonomy" id="1592790"/>
    <lineage>
        <taxon>Bacteria</taxon>
        <taxon>Pseudomonadati</taxon>
        <taxon>Pseudomonadota</taxon>
        <taxon>Alphaproteobacteria</taxon>
        <taxon>Sphingomonadales</taxon>
        <taxon>Sphingomonadaceae</taxon>
        <taxon>Sphingobium</taxon>
    </lineage>
</organism>
<keyword evidence="1" id="KW-1133">Transmembrane helix</keyword>
<feature type="transmembrane region" description="Helical" evidence="1">
    <location>
        <begin position="79"/>
        <end position="99"/>
    </location>
</feature>
<proteinExistence type="predicted"/>
<keyword evidence="4" id="KW-1185">Reference proteome</keyword>
<sequence>MTLLHLYVIFTLCCCGYALAAGGVTGRAGAAVILIKTVLDLSTAWIDYSWQGTMYPLLFIDVVCLACFMVLAMRSDRLWPLWAAGFQFVAVLIHLATFWQIDVAPKAYQALQQVWTIPMQLAMLSGIMADQRSRFAKGLFRREPDAG</sequence>
<evidence type="ECO:0000256" key="2">
    <source>
        <dbReference type="SAM" id="SignalP"/>
    </source>
</evidence>
<dbReference type="EMBL" id="CP073910">
    <property type="protein sequence ID" value="QUT04715.1"/>
    <property type="molecule type" value="Genomic_DNA"/>
</dbReference>
<evidence type="ECO:0000313" key="3">
    <source>
        <dbReference type="EMBL" id="QUT04715.1"/>
    </source>
</evidence>